<sequence>MLHPAGSFGRAMRTWAPTEVYPLITAIGLVSALGLSVAFAKARTSPDVWWSKHEARPWNVTLAQQEHEEQRKAAKRA</sequence>
<dbReference type="InterPro" id="IPR010530">
    <property type="entry name" value="B12D"/>
</dbReference>
<accession>A0A0C9VJG8</accession>
<dbReference type="AlphaFoldDB" id="A0A0C9VJG8"/>
<gene>
    <name evidence="2" type="ORF">M422DRAFT_260173</name>
</gene>
<name>A0A0C9VJG8_SPHS4</name>
<protein>
    <submittedName>
        <fullName evidence="2">Unplaced genomic scaffold SPHSTscaffold_94, whole genome shotgun sequence</fullName>
    </submittedName>
</protein>
<keyword evidence="1" id="KW-0472">Membrane</keyword>
<feature type="transmembrane region" description="Helical" evidence="1">
    <location>
        <begin position="20"/>
        <end position="40"/>
    </location>
</feature>
<dbReference type="HOGENOM" id="CLU_2887280_0_0_1"/>
<reference evidence="2 3" key="1">
    <citation type="submission" date="2014-06" db="EMBL/GenBank/DDBJ databases">
        <title>Evolutionary Origins and Diversification of the Mycorrhizal Mutualists.</title>
        <authorList>
            <consortium name="DOE Joint Genome Institute"/>
            <consortium name="Mycorrhizal Genomics Consortium"/>
            <person name="Kohler A."/>
            <person name="Kuo A."/>
            <person name="Nagy L.G."/>
            <person name="Floudas D."/>
            <person name="Copeland A."/>
            <person name="Barry K.W."/>
            <person name="Cichocki N."/>
            <person name="Veneault-Fourrey C."/>
            <person name="LaButti K."/>
            <person name="Lindquist E.A."/>
            <person name="Lipzen A."/>
            <person name="Lundell T."/>
            <person name="Morin E."/>
            <person name="Murat C."/>
            <person name="Riley R."/>
            <person name="Ohm R."/>
            <person name="Sun H."/>
            <person name="Tunlid A."/>
            <person name="Henrissat B."/>
            <person name="Grigoriev I.V."/>
            <person name="Hibbett D.S."/>
            <person name="Martin F."/>
        </authorList>
    </citation>
    <scope>NUCLEOTIDE SEQUENCE [LARGE SCALE GENOMIC DNA]</scope>
    <source>
        <strain evidence="2 3">SS14</strain>
    </source>
</reference>
<evidence type="ECO:0000313" key="2">
    <source>
        <dbReference type="EMBL" id="KIJ37496.1"/>
    </source>
</evidence>
<organism evidence="2 3">
    <name type="scientific">Sphaerobolus stellatus (strain SS14)</name>
    <dbReference type="NCBI Taxonomy" id="990650"/>
    <lineage>
        <taxon>Eukaryota</taxon>
        <taxon>Fungi</taxon>
        <taxon>Dikarya</taxon>
        <taxon>Basidiomycota</taxon>
        <taxon>Agaricomycotina</taxon>
        <taxon>Agaricomycetes</taxon>
        <taxon>Phallomycetidae</taxon>
        <taxon>Geastrales</taxon>
        <taxon>Sphaerobolaceae</taxon>
        <taxon>Sphaerobolus</taxon>
    </lineage>
</organism>
<evidence type="ECO:0000313" key="3">
    <source>
        <dbReference type="Proteomes" id="UP000054279"/>
    </source>
</evidence>
<dbReference type="EMBL" id="KN837169">
    <property type="protein sequence ID" value="KIJ37496.1"/>
    <property type="molecule type" value="Genomic_DNA"/>
</dbReference>
<keyword evidence="1" id="KW-0812">Transmembrane</keyword>
<dbReference type="Pfam" id="PF06522">
    <property type="entry name" value="B12D"/>
    <property type="match status" value="1"/>
</dbReference>
<evidence type="ECO:0000256" key="1">
    <source>
        <dbReference type="SAM" id="Phobius"/>
    </source>
</evidence>
<keyword evidence="1" id="KW-1133">Transmembrane helix</keyword>
<keyword evidence="3" id="KW-1185">Reference proteome</keyword>
<proteinExistence type="predicted"/>
<dbReference type="Proteomes" id="UP000054279">
    <property type="component" value="Unassembled WGS sequence"/>
</dbReference>